<feature type="coiled-coil region" evidence="7">
    <location>
        <begin position="1293"/>
        <end position="1330"/>
    </location>
</feature>
<dbReference type="CDD" id="cd00082">
    <property type="entry name" value="HisKA"/>
    <property type="match status" value="1"/>
</dbReference>
<dbReference type="Gene3D" id="3.40.50.2300">
    <property type="match status" value="1"/>
</dbReference>
<feature type="domain" description="Histidine kinase" evidence="9">
    <location>
        <begin position="1351"/>
        <end position="1572"/>
    </location>
</feature>
<feature type="domain" description="PAS" evidence="11">
    <location>
        <begin position="446"/>
        <end position="488"/>
    </location>
</feature>
<dbReference type="CDD" id="cd17546">
    <property type="entry name" value="REC_hyHK_CKI1_RcsC-like"/>
    <property type="match status" value="1"/>
</dbReference>
<dbReference type="SMART" id="SM00388">
    <property type="entry name" value="HisKA"/>
    <property type="match status" value="1"/>
</dbReference>
<dbReference type="InterPro" id="IPR005467">
    <property type="entry name" value="His_kinase_dom"/>
</dbReference>
<evidence type="ECO:0000256" key="2">
    <source>
        <dbReference type="ARBA" id="ARBA00012438"/>
    </source>
</evidence>
<name>A0ABV7VF88_9PROT</name>
<dbReference type="CDD" id="cd16922">
    <property type="entry name" value="HATPase_EvgS-ArcB-TorS-like"/>
    <property type="match status" value="1"/>
</dbReference>
<keyword evidence="8" id="KW-0812">Transmembrane</keyword>
<dbReference type="InterPro" id="IPR036890">
    <property type="entry name" value="HATPase_C_sf"/>
</dbReference>
<dbReference type="SUPFAM" id="SSF47384">
    <property type="entry name" value="Homodimeric domain of signal transducing histidine kinase"/>
    <property type="match status" value="1"/>
</dbReference>
<evidence type="ECO:0000313" key="12">
    <source>
        <dbReference type="EMBL" id="MFC3676074.1"/>
    </source>
</evidence>
<dbReference type="EMBL" id="JBHRYJ010000002">
    <property type="protein sequence ID" value="MFC3676074.1"/>
    <property type="molecule type" value="Genomic_DNA"/>
</dbReference>
<dbReference type="InterPro" id="IPR035965">
    <property type="entry name" value="PAS-like_dom_sf"/>
</dbReference>
<dbReference type="EC" id="2.7.13.3" evidence="2"/>
<comment type="caution">
    <text evidence="12">The sequence shown here is derived from an EMBL/GenBank/DDBJ whole genome shotgun (WGS) entry which is preliminary data.</text>
</comment>
<dbReference type="PROSITE" id="PS50110">
    <property type="entry name" value="RESPONSE_REGULATORY"/>
    <property type="match status" value="1"/>
</dbReference>
<keyword evidence="8" id="KW-0472">Membrane</keyword>
<sequence>MTATNRATSQNRMMRAPALFVAGLLLLLALILGIQLYRQYRDDIAAGQATARALTATLEEHAGRSLAAVDIFLTDFTETMSGVAGTLPINTLSALRQRMNTRLADLPQIRAYIVLDEHGDSIVDSETIIPRKFNGVDRSYFQTHAEHPHAGLYIGPPLKSRITGQWTISVSRRYNKPDGSFGGIVAAGIDPNYFAAFYREAQVTPNTLLALVNDDGVRLIRIPDHDDAGIGTRIHNWTKLAGATDKSVIEFFNGGLVDHTPRFMVYRHVAGYPLLVAAGIAADDALSSWYENVLFGFGALLLAAIAAGGFLVLLKRQMHRTRAAEQRLGDAIEALSEGFALFGSDGRLITVNARFYELTGHDPAKIRPGSHNDEILASIAAIGHDNDRAAEAEAYVAGLRADFENPSGQPFDVEARPGYWLRTVRHRTADGGVISIVSDISDLVVARQRLRDAIESLAEGFTLYGPDNRLRLANRRFYELTGHDPAEVKIGISYHDVARIIAQRRQQAWGGQANDGFVQKLIDDFDNPTGAPVDGEHLPGLWLRNVRHRTSDGSTISVIYDISDLKRAERRLRDAIESLSDGFALYGPDHRLVLANSRFYELTRHDPKLVGPGTRQEDIAEMVAGLRREHWPQGTPDDFTGNLRRDYLNPSGEPVYGEYLPGLWLRTIRRRTDDGSTISVISDISDLKKAELFLSDAFASIGDGLILYDADDRIVMANQRFYDLSGHDPDVVKPGTTFEEVMTILVEHHRKQDPNFDAQAFLAVRRQEFREITGKPLDIHAVFEGRPDRWVRLTRKRTSIGGKISVFSDITDLKLAEQRLRDAIETLDEGFLLYDRDGYLVMANHRYYEVTRQDPALIQPGVHFSEIMRLTLDRRNYDADFDREAYVEQITKEFWDPTGNPVDAQPYPDVWLRMVRRRTADGGVITVFADISDLKRAEQRLRDAIEALAEGFALYDRDGYLVMANARFYALTGHDPAVVKVGIHNEEVLRAATARRAELTPGLDVDAYIAALRQDFREPSGEPIDAELFPGHWLRTQRHRTADGGLISIVGDISDLKRAEQRLRDAIEATNEGFILYDADDRIVLFNQRFVEYYWPLAAILRPGASFEEILRRGMALGAFPAAAGSEEAWIAERLASHRNPTGPIERQLDDGRWILIREQRTAEGGIVGIGTDITALKQAEQKLRDAIEAIDEGFVLYDSEDRIVMFNRRILDYYPDMRDVARPGMTFEELTRSRLAKGHAGDSDPEAWVATRVKAHQNPGPVMERLTQSGRWLLVQEQRTADGGIVTVARDITALKDQQAALERHVANLQAANRQVEEQAYRLRELADSYAVEKDRAEEASRAKSEFLAMMSHEIRTPMNGVLGTIGLMLNTELTAHQGKLLSTARGSAEHLLTLINDILDFSKLEAGKITLEALDFDLPQLIESIISMMNPRAVMKGLQLSAQVPAEAPRYLKGDTGRLRQIMLNLVGNAIKFTDTGQIEILVASHPADDGHHAITVKVCDTGIGIAADKVGNLFSQFSQADTSIARRFGGTGLGLAISKQLVELMGGTIGIDSVEGRGSTFWFTVTLPEGEPVVEAQRPEAVEGPATRRLLRILVAEDNQVNQMVIGMMLRQLGHQVDMVTNGIEACEQVQKAPYDIVLMDVQMPEMDGMTATRTIRSLPGEAARIPIVALTANAMEGDREAYLTAGMDDYAAKPISLPQLIGAMNRALGAGSAIAATAGDAAPASPDAPTPGGLSANAKTGLGNLLSSLKKLN</sequence>
<dbReference type="CDD" id="cd12915">
    <property type="entry name" value="PDC2_DGC_like"/>
    <property type="match status" value="1"/>
</dbReference>
<dbReference type="Pfam" id="PF02518">
    <property type="entry name" value="HATPase_c"/>
    <property type="match status" value="1"/>
</dbReference>
<proteinExistence type="predicted"/>
<reference evidence="13" key="1">
    <citation type="journal article" date="2019" name="Int. J. Syst. Evol. Microbiol.">
        <title>The Global Catalogue of Microorganisms (GCM) 10K type strain sequencing project: providing services to taxonomists for standard genome sequencing and annotation.</title>
        <authorList>
            <consortium name="The Broad Institute Genomics Platform"/>
            <consortium name="The Broad Institute Genome Sequencing Center for Infectious Disease"/>
            <person name="Wu L."/>
            <person name="Ma J."/>
        </authorList>
    </citation>
    <scope>NUCLEOTIDE SEQUENCE [LARGE SCALE GENOMIC DNA]</scope>
    <source>
        <strain evidence="13">KCTC 42182</strain>
    </source>
</reference>
<evidence type="ECO:0000259" key="11">
    <source>
        <dbReference type="PROSITE" id="PS50112"/>
    </source>
</evidence>
<feature type="domain" description="Response regulatory" evidence="10">
    <location>
        <begin position="1595"/>
        <end position="1712"/>
    </location>
</feature>
<keyword evidence="5" id="KW-0418">Kinase</keyword>
<keyword evidence="8" id="KW-1133">Transmembrane helix</keyword>
<dbReference type="RefSeq" id="WP_379726003.1">
    <property type="nucleotide sequence ID" value="NZ_JBHRYJ010000002.1"/>
</dbReference>
<evidence type="ECO:0000313" key="13">
    <source>
        <dbReference type="Proteomes" id="UP001595711"/>
    </source>
</evidence>
<dbReference type="Gene3D" id="1.10.287.130">
    <property type="match status" value="1"/>
</dbReference>
<dbReference type="SUPFAM" id="SSF52172">
    <property type="entry name" value="CheY-like"/>
    <property type="match status" value="1"/>
</dbReference>
<dbReference type="SUPFAM" id="SSF55785">
    <property type="entry name" value="PYP-like sensor domain (PAS domain)"/>
    <property type="match status" value="8"/>
</dbReference>
<dbReference type="Proteomes" id="UP001595711">
    <property type="component" value="Unassembled WGS sequence"/>
</dbReference>
<protein>
    <recommendedName>
        <fullName evidence="2">histidine kinase</fullName>
        <ecNumber evidence="2">2.7.13.3</ecNumber>
    </recommendedName>
</protein>
<dbReference type="PROSITE" id="PS50109">
    <property type="entry name" value="HIS_KIN"/>
    <property type="match status" value="1"/>
</dbReference>
<dbReference type="PANTHER" id="PTHR43047">
    <property type="entry name" value="TWO-COMPONENT HISTIDINE PROTEIN KINASE"/>
    <property type="match status" value="1"/>
</dbReference>
<evidence type="ECO:0000256" key="1">
    <source>
        <dbReference type="ARBA" id="ARBA00000085"/>
    </source>
</evidence>
<dbReference type="InterPro" id="IPR003594">
    <property type="entry name" value="HATPase_dom"/>
</dbReference>
<dbReference type="InterPro" id="IPR036097">
    <property type="entry name" value="HisK_dim/P_sf"/>
</dbReference>
<dbReference type="InterPro" id="IPR001789">
    <property type="entry name" value="Sig_transdc_resp-reg_receiver"/>
</dbReference>
<dbReference type="SMART" id="SM00387">
    <property type="entry name" value="HATPase_c"/>
    <property type="match status" value="1"/>
</dbReference>
<dbReference type="InterPro" id="IPR004358">
    <property type="entry name" value="Sig_transdc_His_kin-like_C"/>
</dbReference>
<evidence type="ECO:0000256" key="6">
    <source>
        <dbReference type="PROSITE-ProRule" id="PRU00169"/>
    </source>
</evidence>
<feature type="domain" description="PAS" evidence="11">
    <location>
        <begin position="324"/>
        <end position="366"/>
    </location>
</feature>
<evidence type="ECO:0000256" key="4">
    <source>
        <dbReference type="ARBA" id="ARBA00022679"/>
    </source>
</evidence>
<feature type="transmembrane region" description="Helical" evidence="8">
    <location>
        <begin position="293"/>
        <end position="314"/>
    </location>
</feature>
<dbReference type="InterPro" id="IPR011006">
    <property type="entry name" value="CheY-like_superfamily"/>
</dbReference>
<keyword evidence="13" id="KW-1185">Reference proteome</keyword>
<dbReference type="Gene3D" id="3.30.450.20">
    <property type="entry name" value="PAS domain"/>
    <property type="match status" value="10"/>
</dbReference>
<feature type="domain" description="PAS" evidence="11">
    <location>
        <begin position="937"/>
        <end position="976"/>
    </location>
</feature>
<dbReference type="SUPFAM" id="SSF55874">
    <property type="entry name" value="ATPase domain of HSP90 chaperone/DNA topoisomerase II/histidine kinase"/>
    <property type="match status" value="1"/>
</dbReference>
<evidence type="ECO:0000256" key="5">
    <source>
        <dbReference type="ARBA" id="ARBA00022777"/>
    </source>
</evidence>
<dbReference type="PROSITE" id="PS50112">
    <property type="entry name" value="PAS"/>
    <property type="match status" value="3"/>
</dbReference>
<dbReference type="Pfam" id="PF12860">
    <property type="entry name" value="PAS_7"/>
    <property type="match status" value="8"/>
</dbReference>
<gene>
    <name evidence="12" type="ORF">ACFOOQ_11005</name>
</gene>
<dbReference type="SMART" id="SM00448">
    <property type="entry name" value="REC"/>
    <property type="match status" value="1"/>
</dbReference>
<keyword evidence="7" id="KW-0175">Coiled coil</keyword>
<comment type="catalytic activity">
    <reaction evidence="1">
        <text>ATP + protein L-histidine = ADP + protein N-phospho-L-histidine.</text>
        <dbReference type="EC" id="2.7.13.3"/>
    </reaction>
</comment>
<dbReference type="InterPro" id="IPR003661">
    <property type="entry name" value="HisK_dim/P_dom"/>
</dbReference>
<evidence type="ECO:0000259" key="10">
    <source>
        <dbReference type="PROSITE" id="PS50110"/>
    </source>
</evidence>
<dbReference type="Pfam" id="PF00512">
    <property type="entry name" value="HisKA"/>
    <property type="match status" value="1"/>
</dbReference>
<keyword evidence="3 6" id="KW-0597">Phosphoprotein</keyword>
<dbReference type="SMART" id="SM00091">
    <property type="entry name" value="PAS"/>
    <property type="match status" value="8"/>
</dbReference>
<dbReference type="CDD" id="cd12914">
    <property type="entry name" value="PDC1_DGC_like"/>
    <property type="match status" value="1"/>
</dbReference>
<dbReference type="Gene3D" id="3.30.565.10">
    <property type="entry name" value="Histidine kinase-like ATPase, C-terminal domain"/>
    <property type="match status" value="1"/>
</dbReference>
<evidence type="ECO:0000256" key="3">
    <source>
        <dbReference type="ARBA" id="ARBA00022553"/>
    </source>
</evidence>
<evidence type="ECO:0000259" key="9">
    <source>
        <dbReference type="PROSITE" id="PS50109"/>
    </source>
</evidence>
<dbReference type="InterPro" id="IPR000014">
    <property type="entry name" value="PAS"/>
</dbReference>
<accession>A0ABV7VF88</accession>
<feature type="modified residue" description="4-aspartylphosphate" evidence="6">
    <location>
        <position position="1644"/>
    </location>
</feature>
<organism evidence="12 13">
    <name type="scientific">Ferrovibrio xuzhouensis</name>
    <dbReference type="NCBI Taxonomy" id="1576914"/>
    <lineage>
        <taxon>Bacteria</taxon>
        <taxon>Pseudomonadati</taxon>
        <taxon>Pseudomonadota</taxon>
        <taxon>Alphaproteobacteria</taxon>
        <taxon>Rhodospirillales</taxon>
        <taxon>Rhodospirillaceae</taxon>
        <taxon>Ferrovibrio</taxon>
    </lineage>
</organism>
<dbReference type="PRINTS" id="PR00344">
    <property type="entry name" value="BCTRLSENSOR"/>
</dbReference>
<evidence type="ECO:0000256" key="7">
    <source>
        <dbReference type="SAM" id="Coils"/>
    </source>
</evidence>
<keyword evidence="4" id="KW-0808">Transferase</keyword>
<dbReference type="Pfam" id="PF00072">
    <property type="entry name" value="Response_reg"/>
    <property type="match status" value="1"/>
</dbReference>
<evidence type="ECO:0000256" key="8">
    <source>
        <dbReference type="SAM" id="Phobius"/>
    </source>
</evidence>